<dbReference type="AlphaFoldDB" id="A4C283"/>
<keyword evidence="1" id="KW-0812">Transmembrane</keyword>
<gene>
    <name evidence="2" type="ORF">PI23P_00730</name>
</gene>
<evidence type="ECO:0000313" key="3">
    <source>
        <dbReference type="Proteomes" id="UP000003053"/>
    </source>
</evidence>
<keyword evidence="3" id="KW-1185">Reference proteome</keyword>
<dbReference type="HOGENOM" id="CLU_3357664_0_0_10"/>
<protein>
    <submittedName>
        <fullName evidence="2">Uncharacterized protein</fullName>
    </submittedName>
</protein>
<dbReference type="EMBL" id="AAOG01000004">
    <property type="protein sequence ID" value="EAR11684.1"/>
    <property type="molecule type" value="Genomic_DNA"/>
</dbReference>
<name>A4C283_9FLAO</name>
<accession>A4C283</accession>
<reference evidence="2 3" key="1">
    <citation type="submission" date="2006-02" db="EMBL/GenBank/DDBJ databases">
        <authorList>
            <person name="Murray A."/>
            <person name="Staley J."/>
            <person name="Ferriera S."/>
            <person name="Johnson J."/>
            <person name="Kravitz S."/>
            <person name="Halpern A."/>
            <person name="Remington K."/>
            <person name="Beeson K."/>
            <person name="Tran B."/>
            <person name="Rogers Y.-H."/>
            <person name="Friedman R."/>
            <person name="Venter J.C."/>
        </authorList>
    </citation>
    <scope>NUCLEOTIDE SEQUENCE [LARGE SCALE GENOMIC DNA]</scope>
    <source>
        <strain evidence="2 3">23-P</strain>
    </source>
</reference>
<evidence type="ECO:0000313" key="2">
    <source>
        <dbReference type="EMBL" id="EAR11684.1"/>
    </source>
</evidence>
<evidence type="ECO:0000256" key="1">
    <source>
        <dbReference type="SAM" id="Phobius"/>
    </source>
</evidence>
<dbReference type="Proteomes" id="UP000003053">
    <property type="component" value="Unassembled WGS sequence"/>
</dbReference>
<feature type="transmembrane region" description="Helical" evidence="1">
    <location>
        <begin position="6"/>
        <end position="24"/>
    </location>
</feature>
<comment type="caution">
    <text evidence="2">The sequence shown here is derived from an EMBL/GenBank/DDBJ whole genome shotgun (WGS) entry which is preliminary data.</text>
</comment>
<organism evidence="2 3">
    <name type="scientific">Polaribacter irgensii 23-P</name>
    <dbReference type="NCBI Taxonomy" id="313594"/>
    <lineage>
        <taxon>Bacteria</taxon>
        <taxon>Pseudomonadati</taxon>
        <taxon>Bacteroidota</taxon>
        <taxon>Flavobacteriia</taxon>
        <taxon>Flavobacteriales</taxon>
        <taxon>Flavobacteriaceae</taxon>
    </lineage>
</organism>
<dbReference type="STRING" id="313594.PI23P_00730"/>
<keyword evidence="1" id="KW-0472">Membrane</keyword>
<sequence length="36" mass="3864">MFRETAIAQIIGIIGAIFIAKLYGAEAYGLFGFLLA</sequence>
<proteinExistence type="predicted"/>
<keyword evidence="1" id="KW-1133">Transmembrane helix</keyword>